<evidence type="ECO:0008006" key="3">
    <source>
        <dbReference type="Google" id="ProtNLM"/>
    </source>
</evidence>
<dbReference type="SUPFAM" id="SSF140663">
    <property type="entry name" value="TTHA0068-like"/>
    <property type="match status" value="1"/>
</dbReference>
<dbReference type="AlphaFoldDB" id="A0A7W5C5S8"/>
<dbReference type="PANTHER" id="PTHR34796:SF1">
    <property type="entry name" value="EXPRESSED PROTEIN"/>
    <property type="match status" value="1"/>
</dbReference>
<dbReference type="RefSeq" id="WP_183560948.1">
    <property type="nucleotide sequence ID" value="NZ_CBCSLB010000008.1"/>
</dbReference>
<evidence type="ECO:0000313" key="2">
    <source>
        <dbReference type="Proteomes" id="UP000518605"/>
    </source>
</evidence>
<reference evidence="1 2" key="1">
    <citation type="submission" date="2020-08" db="EMBL/GenBank/DDBJ databases">
        <title>Genomic Encyclopedia of Type Strains, Phase III (KMG-III): the genomes of soil and plant-associated and newly described type strains.</title>
        <authorList>
            <person name="Whitman W."/>
        </authorList>
    </citation>
    <scope>NUCLEOTIDE SEQUENCE [LARGE SCALE GENOMIC DNA]</scope>
    <source>
        <strain evidence="1 2">CECT 8234</strain>
    </source>
</reference>
<dbReference type="Proteomes" id="UP000518605">
    <property type="component" value="Unassembled WGS sequence"/>
</dbReference>
<organism evidence="1 2">
    <name type="scientific">Paenibacillus endophyticus</name>
    <dbReference type="NCBI Taxonomy" id="1294268"/>
    <lineage>
        <taxon>Bacteria</taxon>
        <taxon>Bacillati</taxon>
        <taxon>Bacillota</taxon>
        <taxon>Bacilli</taxon>
        <taxon>Bacillales</taxon>
        <taxon>Paenibacillaceae</taxon>
        <taxon>Paenibacillus</taxon>
    </lineage>
</organism>
<dbReference type="InterPro" id="IPR023203">
    <property type="entry name" value="TTHA0068_sf"/>
</dbReference>
<comment type="caution">
    <text evidence="1">The sequence shown here is derived from an EMBL/GenBank/DDBJ whole genome shotgun (WGS) entry which is preliminary data.</text>
</comment>
<accession>A0A7W5C5S8</accession>
<gene>
    <name evidence="1" type="ORF">FHS16_001773</name>
</gene>
<dbReference type="PANTHER" id="PTHR34796">
    <property type="entry name" value="EXPRESSED PROTEIN"/>
    <property type="match status" value="1"/>
</dbReference>
<dbReference type="Pfam" id="PF03745">
    <property type="entry name" value="DUF309"/>
    <property type="match status" value="1"/>
</dbReference>
<dbReference type="Gene3D" id="1.10.3450.10">
    <property type="entry name" value="TTHA0068-like"/>
    <property type="match status" value="1"/>
</dbReference>
<proteinExistence type="predicted"/>
<evidence type="ECO:0000313" key="1">
    <source>
        <dbReference type="EMBL" id="MBB3151727.1"/>
    </source>
</evidence>
<protein>
    <recommendedName>
        <fullName evidence="3">DUF309 domain-containing protein</fullName>
    </recommendedName>
</protein>
<keyword evidence="2" id="KW-1185">Reference proteome</keyword>
<sequence length="178" mass="20614">MHTFPKSYIDYLVEFHGSRDYFECHELLEEYWKEHPEDPLEQTWVGLIQLAVGQYHARRGNLRGAEKMLQQAEKKLSNAPLDNLGIDWVSLQRQLSTKLAQLTQRTVTPYIDIDLNITNEDLKTACTAACAQRGFIWGTPSPMQDESIIHRHTKRDRSDVIAARQHALLAKKRERNGM</sequence>
<dbReference type="InterPro" id="IPR005500">
    <property type="entry name" value="DUF309"/>
</dbReference>
<dbReference type="EMBL" id="JACHXW010000004">
    <property type="protein sequence ID" value="MBB3151727.1"/>
    <property type="molecule type" value="Genomic_DNA"/>
</dbReference>
<name>A0A7W5C5S8_9BACL</name>